<feature type="transmembrane region" description="Helical" evidence="1">
    <location>
        <begin position="160"/>
        <end position="180"/>
    </location>
</feature>
<dbReference type="EMBL" id="CP036290">
    <property type="protein sequence ID" value="QDU84088.1"/>
    <property type="molecule type" value="Genomic_DNA"/>
</dbReference>
<accession>A0A518CXZ5</accession>
<feature type="transmembrane region" description="Helical" evidence="1">
    <location>
        <begin position="22"/>
        <end position="44"/>
    </location>
</feature>
<dbReference type="RefSeq" id="WP_145184969.1">
    <property type="nucleotide sequence ID" value="NZ_CP036290.1"/>
</dbReference>
<dbReference type="Proteomes" id="UP000319342">
    <property type="component" value="Chromosome"/>
</dbReference>
<proteinExistence type="predicted"/>
<evidence type="ECO:0000313" key="4">
    <source>
        <dbReference type="Proteomes" id="UP000319342"/>
    </source>
</evidence>
<dbReference type="InterPro" id="IPR006976">
    <property type="entry name" value="VanZ-like"/>
</dbReference>
<evidence type="ECO:0000259" key="2">
    <source>
        <dbReference type="Pfam" id="PF04892"/>
    </source>
</evidence>
<reference evidence="3 4" key="1">
    <citation type="submission" date="2019-02" db="EMBL/GenBank/DDBJ databases">
        <title>Deep-cultivation of Planctomycetes and their phenomic and genomic characterization uncovers novel biology.</title>
        <authorList>
            <person name="Wiegand S."/>
            <person name="Jogler M."/>
            <person name="Boedeker C."/>
            <person name="Pinto D."/>
            <person name="Vollmers J."/>
            <person name="Rivas-Marin E."/>
            <person name="Kohn T."/>
            <person name="Peeters S.H."/>
            <person name="Heuer A."/>
            <person name="Rast P."/>
            <person name="Oberbeckmann S."/>
            <person name="Bunk B."/>
            <person name="Jeske O."/>
            <person name="Meyerdierks A."/>
            <person name="Storesund J.E."/>
            <person name="Kallscheuer N."/>
            <person name="Luecker S."/>
            <person name="Lage O.M."/>
            <person name="Pohl T."/>
            <person name="Merkel B.J."/>
            <person name="Hornburger P."/>
            <person name="Mueller R.-W."/>
            <person name="Bruemmer F."/>
            <person name="Labrenz M."/>
            <person name="Spormann A.M."/>
            <person name="Op den Camp H."/>
            <person name="Overmann J."/>
            <person name="Amann R."/>
            <person name="Jetten M.S.M."/>
            <person name="Mascher T."/>
            <person name="Medema M.H."/>
            <person name="Devos D.P."/>
            <person name="Kaster A.-K."/>
            <person name="Ovreas L."/>
            <person name="Rohde M."/>
            <person name="Galperin M.Y."/>
            <person name="Jogler C."/>
        </authorList>
    </citation>
    <scope>NUCLEOTIDE SEQUENCE [LARGE SCALE GENOMIC DNA]</scope>
    <source>
        <strain evidence="3 4">Pla163</strain>
    </source>
</reference>
<keyword evidence="4" id="KW-1185">Reference proteome</keyword>
<feature type="transmembrane region" description="Helical" evidence="1">
    <location>
        <begin position="127"/>
        <end position="148"/>
    </location>
</feature>
<feature type="transmembrane region" description="Helical" evidence="1">
    <location>
        <begin position="64"/>
        <end position="85"/>
    </location>
</feature>
<keyword evidence="1" id="KW-1133">Transmembrane helix</keyword>
<gene>
    <name evidence="3" type="ORF">Pla163_11900</name>
</gene>
<evidence type="ECO:0000313" key="3">
    <source>
        <dbReference type="EMBL" id="QDU84088.1"/>
    </source>
</evidence>
<dbReference type="OrthoDB" id="291892at2"/>
<dbReference type="NCBIfam" id="NF037970">
    <property type="entry name" value="vanZ_1"/>
    <property type="match status" value="1"/>
</dbReference>
<name>A0A518CXZ5_9BACT</name>
<organism evidence="3 4">
    <name type="scientific">Rohdeia mirabilis</name>
    <dbReference type="NCBI Taxonomy" id="2528008"/>
    <lineage>
        <taxon>Bacteria</taxon>
        <taxon>Pseudomonadati</taxon>
        <taxon>Planctomycetota</taxon>
        <taxon>Planctomycetia</taxon>
        <taxon>Planctomycetia incertae sedis</taxon>
        <taxon>Rohdeia</taxon>
    </lineage>
</organism>
<keyword evidence="1" id="KW-0812">Transmembrane</keyword>
<feature type="domain" description="VanZ-like" evidence="2">
    <location>
        <begin position="53"/>
        <end position="147"/>
    </location>
</feature>
<feature type="transmembrane region" description="Helical" evidence="1">
    <location>
        <begin position="97"/>
        <end position="115"/>
    </location>
</feature>
<dbReference type="AlphaFoldDB" id="A0A518CXZ5"/>
<keyword evidence="1" id="KW-0472">Membrane</keyword>
<protein>
    <submittedName>
        <fullName evidence="3">VanZ like family protein</fullName>
    </submittedName>
</protein>
<dbReference type="Pfam" id="PF04892">
    <property type="entry name" value="VanZ"/>
    <property type="match status" value="1"/>
</dbReference>
<evidence type="ECO:0000256" key="1">
    <source>
        <dbReference type="SAM" id="Phobius"/>
    </source>
</evidence>
<sequence>MERDEIEDAVAARGSLGLVRRLGFALLALPRPAGVLLAAAWMAFSWWLSSGTHGPQDGGPWWGFLSNLAHAPLFGLLALWWIVALPRRDAPLRWARLGAREMGLVVLLVLAWGAVDEWHQSGVDGRVASWTDLVTDGVGATAVLVVAAYAGRSDARAAGLVARLVIGLAACALAAGVATAI</sequence>